<feature type="compositionally biased region" description="Polar residues" evidence="1">
    <location>
        <begin position="532"/>
        <end position="542"/>
    </location>
</feature>
<evidence type="ECO:0000313" key="3">
    <source>
        <dbReference type="Proteomes" id="UP001310594"/>
    </source>
</evidence>
<organism evidence="2 3">
    <name type="scientific">Elasticomyces elasticus</name>
    <dbReference type="NCBI Taxonomy" id="574655"/>
    <lineage>
        <taxon>Eukaryota</taxon>
        <taxon>Fungi</taxon>
        <taxon>Dikarya</taxon>
        <taxon>Ascomycota</taxon>
        <taxon>Pezizomycotina</taxon>
        <taxon>Dothideomycetes</taxon>
        <taxon>Dothideomycetidae</taxon>
        <taxon>Mycosphaerellales</taxon>
        <taxon>Teratosphaeriaceae</taxon>
        <taxon>Elasticomyces</taxon>
    </lineage>
</organism>
<feature type="compositionally biased region" description="Basic residues" evidence="1">
    <location>
        <begin position="744"/>
        <end position="755"/>
    </location>
</feature>
<dbReference type="Proteomes" id="UP001310594">
    <property type="component" value="Unassembled WGS sequence"/>
</dbReference>
<gene>
    <name evidence="2" type="ORF">LTR97_003844</name>
</gene>
<feature type="region of interest" description="Disordered" evidence="1">
    <location>
        <begin position="735"/>
        <end position="755"/>
    </location>
</feature>
<accession>A0AAN7WD31</accession>
<sequence>MAPTTFTTFDSLYAHLTTTYSYPVLASQSPNPHSKALSHSIASLSLHPTLESILHILNGDLSSAHFLCRHMQNEPAWEGMYIHGLLHRVEGDYRNAEAWYGNVAETECFQHGWGGEQGLEDAKAFIRRIEKLRKEKVGSLEELEAESKREVDALVEWCKQKFGTGKMEDASQAWVEPSEEHRKIASKMLCPRIMAPPVYTEAEWAAWFDTNLQDEEQGDAPLSGEMRSTLLPLRESTPLYEDRPVLSTERDISAGNPAYYDMMAAPPPRFRNEAELAKLAEYEAYIRAEAQRNAALWGEMRNTPQRPREKIVRREEQPVQSTEWNLAAGMFEYDAGTFPHGDMMAASPPWPRSEGSGGPMTMPPPQWQADFASARPQRPRRDMAHEYPLDFSPTMSPPPPPGMAIRHPPGEPPATFASTLPQRPEPGIARGYHSGVAPTMPQPPAFGMAGGQTPASFTEHSAFGQPGPYQDMPGDPSPDDWVFMGFSGNPRMMMEANAFAMLSPQDLASAPAAQAPRSRGPYAESHHPYQPHSGSPLQTDHQSGGGQSYFQGVRVMPNTEAPQPSPYAAPYGHIQPTQLPMDPQQMYHAPSISPVANTIPPQASVYAAPYIHRRRTQSHVDPQQMYQAPSIPPVTNNYNFGIMVQGNQRNSSRNNGMQLHAAPPSAAPLPANHIDNTAAKRSKSAGPSLKETNIYQWDPKCLKNPTKHPTNMCNEENSHKSAGVIHVDVSLFPSGIDIPDKDKAKKKKYRRKKNS</sequence>
<dbReference type="AlphaFoldDB" id="A0AAN7WD31"/>
<feature type="compositionally biased region" description="Low complexity" evidence="1">
    <location>
        <begin position="509"/>
        <end position="519"/>
    </location>
</feature>
<comment type="caution">
    <text evidence="2">The sequence shown here is derived from an EMBL/GenBank/DDBJ whole genome shotgun (WGS) entry which is preliminary data.</text>
</comment>
<protein>
    <submittedName>
        <fullName evidence="2">Uncharacterized protein</fullName>
    </submittedName>
</protein>
<feature type="region of interest" description="Disordered" evidence="1">
    <location>
        <begin position="395"/>
        <end position="477"/>
    </location>
</feature>
<dbReference type="EMBL" id="JAVRQU010000005">
    <property type="protein sequence ID" value="KAK5702898.1"/>
    <property type="molecule type" value="Genomic_DNA"/>
</dbReference>
<evidence type="ECO:0000256" key="1">
    <source>
        <dbReference type="SAM" id="MobiDB-lite"/>
    </source>
</evidence>
<name>A0AAN7WD31_9PEZI</name>
<reference evidence="2" key="1">
    <citation type="submission" date="2023-08" db="EMBL/GenBank/DDBJ databases">
        <title>Black Yeasts Isolated from many extreme environments.</title>
        <authorList>
            <person name="Coleine C."/>
            <person name="Stajich J.E."/>
            <person name="Selbmann L."/>
        </authorList>
    </citation>
    <scope>NUCLEOTIDE SEQUENCE</scope>
    <source>
        <strain evidence="2">CCFEE 5810</strain>
    </source>
</reference>
<proteinExistence type="predicted"/>
<feature type="region of interest" description="Disordered" evidence="1">
    <location>
        <begin position="509"/>
        <end position="547"/>
    </location>
</feature>
<evidence type="ECO:0000313" key="2">
    <source>
        <dbReference type="EMBL" id="KAK5702898.1"/>
    </source>
</evidence>